<reference evidence="2 3" key="1">
    <citation type="submission" date="2024-07" db="EMBL/GenBank/DDBJ databases">
        <title>Uliginosibacterium paludis KCTC:42655.</title>
        <authorList>
            <person name="Kim M.K."/>
        </authorList>
    </citation>
    <scope>NUCLEOTIDE SEQUENCE [LARGE SCALE GENOMIC DNA]</scope>
    <source>
        <strain evidence="2 3">KCTC 42655</strain>
    </source>
</reference>
<dbReference type="RefSeq" id="WP_345928323.1">
    <property type="nucleotide sequence ID" value="NZ_JBDIVF010000006.1"/>
</dbReference>
<proteinExistence type="predicted"/>
<evidence type="ECO:0000313" key="2">
    <source>
        <dbReference type="EMBL" id="MET1491043.1"/>
    </source>
</evidence>
<sequence>MKTLALLCCAFLAPAALAAPRLVCHYDYGGETHSLSQARLARVQDADGIAATHIGSYLMFRPVFEPDEIKLYTYADHPDGPVLLHQARYRWPADTARRGRFGFTGEQRVYEPIRDSELVYWCEVRP</sequence>
<organism evidence="2 3">
    <name type="scientific">Uliginosibacterium paludis</name>
    <dbReference type="NCBI Taxonomy" id="1615952"/>
    <lineage>
        <taxon>Bacteria</taxon>
        <taxon>Pseudomonadati</taxon>
        <taxon>Pseudomonadota</taxon>
        <taxon>Betaproteobacteria</taxon>
        <taxon>Rhodocyclales</taxon>
        <taxon>Zoogloeaceae</taxon>
        <taxon>Uliginosibacterium</taxon>
    </lineage>
</organism>
<gene>
    <name evidence="2" type="ORF">ABVT11_14485</name>
</gene>
<keyword evidence="1" id="KW-0732">Signal</keyword>
<dbReference type="EMBL" id="JBEWLZ010000008">
    <property type="protein sequence ID" value="MET1491043.1"/>
    <property type="molecule type" value="Genomic_DNA"/>
</dbReference>
<comment type="caution">
    <text evidence="2">The sequence shown here is derived from an EMBL/GenBank/DDBJ whole genome shotgun (WGS) entry which is preliminary data.</text>
</comment>
<name>A0ABV2CT36_9RHOO</name>
<dbReference type="Proteomes" id="UP001548590">
    <property type="component" value="Unassembled WGS sequence"/>
</dbReference>
<accession>A0ABV2CT36</accession>
<keyword evidence="3" id="KW-1185">Reference proteome</keyword>
<feature type="signal peptide" evidence="1">
    <location>
        <begin position="1"/>
        <end position="18"/>
    </location>
</feature>
<evidence type="ECO:0000313" key="3">
    <source>
        <dbReference type="Proteomes" id="UP001548590"/>
    </source>
</evidence>
<feature type="chain" id="PRO_5046357158" evidence="1">
    <location>
        <begin position="19"/>
        <end position="126"/>
    </location>
</feature>
<protein>
    <submittedName>
        <fullName evidence="2">Uncharacterized protein</fullName>
    </submittedName>
</protein>
<evidence type="ECO:0000256" key="1">
    <source>
        <dbReference type="SAM" id="SignalP"/>
    </source>
</evidence>